<protein>
    <recommendedName>
        <fullName evidence="11">Cytochrome P450</fullName>
    </recommendedName>
</protein>
<keyword evidence="6 8" id="KW-0503">Monooxygenase</keyword>
<evidence type="ECO:0000256" key="3">
    <source>
        <dbReference type="ARBA" id="ARBA00022723"/>
    </source>
</evidence>
<comment type="caution">
    <text evidence="9">The sequence shown here is derived from an EMBL/GenBank/DDBJ whole genome shotgun (WGS) entry which is preliminary data.</text>
</comment>
<name>A0A917A0Q6_9SPHN</name>
<dbReference type="GO" id="GO:0020037">
    <property type="term" value="F:heme binding"/>
    <property type="evidence" value="ECO:0007669"/>
    <property type="project" value="InterPro"/>
</dbReference>
<dbReference type="AlphaFoldDB" id="A0A917A0Q6"/>
<evidence type="ECO:0000256" key="8">
    <source>
        <dbReference type="RuleBase" id="RU000461"/>
    </source>
</evidence>
<dbReference type="PANTHER" id="PTHR46696:SF1">
    <property type="entry name" value="CYTOCHROME P450 YJIB-RELATED"/>
    <property type="match status" value="1"/>
</dbReference>
<proteinExistence type="inferred from homology"/>
<keyword evidence="10" id="KW-1185">Reference proteome</keyword>
<dbReference type="EMBL" id="BMJM01000017">
    <property type="protein sequence ID" value="GGE21605.1"/>
    <property type="molecule type" value="Genomic_DNA"/>
</dbReference>
<dbReference type="GO" id="GO:0004497">
    <property type="term" value="F:monooxygenase activity"/>
    <property type="evidence" value="ECO:0007669"/>
    <property type="project" value="UniProtKB-KW"/>
</dbReference>
<dbReference type="GO" id="GO:0016705">
    <property type="term" value="F:oxidoreductase activity, acting on paired donors, with incorporation or reduction of molecular oxygen"/>
    <property type="evidence" value="ECO:0007669"/>
    <property type="project" value="InterPro"/>
</dbReference>
<evidence type="ECO:0000256" key="4">
    <source>
        <dbReference type="ARBA" id="ARBA00023002"/>
    </source>
</evidence>
<reference evidence="9" key="1">
    <citation type="journal article" date="2014" name="Int. J. Syst. Evol. Microbiol.">
        <title>Complete genome sequence of Corynebacterium casei LMG S-19264T (=DSM 44701T), isolated from a smear-ripened cheese.</title>
        <authorList>
            <consortium name="US DOE Joint Genome Institute (JGI-PGF)"/>
            <person name="Walter F."/>
            <person name="Albersmeier A."/>
            <person name="Kalinowski J."/>
            <person name="Ruckert C."/>
        </authorList>
    </citation>
    <scope>NUCLEOTIDE SEQUENCE</scope>
    <source>
        <strain evidence="9">CGMCC 1.15519</strain>
    </source>
</reference>
<accession>A0A917A0Q6</accession>
<keyword evidence="4 8" id="KW-0560">Oxidoreductase</keyword>
<sequence length="421" mass="45513">MSDTIIPTGLQLTVFDETFRNRPHEHFDALRAAEPVHQDRTLGRVALTRAVDVAAVLKDRSLSVDQDNAGPDSIVQKFRTEQDRSAPRSMLVLDDPDHARLRRLVSHAFNARAIEAMKPEVARIADELLDAVEGQDSFDLIEAFASPLPIIVIADMLGVDAADRGEFRRWSKGLANVFSPIRTPELLAGLKVNADELSAYFAHAIAARRVAPRGDLISALIAAEDGRDRLSGEEIVTMCNLLLLAGNLTTTDLIGNTVLALLANLEQRAKLLAEPGRVGDAVEETLRRDPPVMQSLRIPLADCDIGGVPVPAGSAITTFLMAASTDPALHADPLAYDIDRADKTHFAFGGGAHFCLGAPLARAEAAIGIERLLARFPALALAGKPIERNMSAAFNGVRELWVTPAAVDRLPKRDHARSARK</sequence>
<evidence type="ECO:0000256" key="5">
    <source>
        <dbReference type="ARBA" id="ARBA00023004"/>
    </source>
</evidence>
<dbReference type="RefSeq" id="WP_188764253.1">
    <property type="nucleotide sequence ID" value="NZ_BMJM01000017.1"/>
</dbReference>
<evidence type="ECO:0008006" key="11">
    <source>
        <dbReference type="Google" id="ProtNLM"/>
    </source>
</evidence>
<dbReference type="PANTHER" id="PTHR46696">
    <property type="entry name" value="P450, PUTATIVE (EUROFUNG)-RELATED"/>
    <property type="match status" value="1"/>
</dbReference>
<dbReference type="PRINTS" id="PR00359">
    <property type="entry name" value="BP450"/>
</dbReference>
<evidence type="ECO:0000256" key="2">
    <source>
        <dbReference type="ARBA" id="ARBA00022617"/>
    </source>
</evidence>
<dbReference type="PROSITE" id="PS00086">
    <property type="entry name" value="CYTOCHROME_P450"/>
    <property type="match status" value="1"/>
</dbReference>
<evidence type="ECO:0000256" key="6">
    <source>
        <dbReference type="ARBA" id="ARBA00023033"/>
    </source>
</evidence>
<dbReference type="InterPro" id="IPR002397">
    <property type="entry name" value="Cyt_P450_B"/>
</dbReference>
<dbReference type="CDD" id="cd20625">
    <property type="entry name" value="CYP164-like"/>
    <property type="match status" value="1"/>
</dbReference>
<comment type="function">
    <text evidence="7">Cytochromes P450 are a group of heme-thiolate monooxygenases. They oxidize a variety of structurally unrelated compounds, including steroids, fatty acids, and xenobiotics.</text>
</comment>
<organism evidence="9 10">
    <name type="scientific">Sandarakinorhabdus glacialis</name>
    <dbReference type="NCBI Taxonomy" id="1614636"/>
    <lineage>
        <taxon>Bacteria</taxon>
        <taxon>Pseudomonadati</taxon>
        <taxon>Pseudomonadota</taxon>
        <taxon>Alphaproteobacteria</taxon>
        <taxon>Sphingomonadales</taxon>
        <taxon>Sphingosinicellaceae</taxon>
        <taxon>Sandarakinorhabdus</taxon>
    </lineage>
</organism>
<dbReference type="Gene3D" id="1.10.630.10">
    <property type="entry name" value="Cytochrome P450"/>
    <property type="match status" value="1"/>
</dbReference>
<keyword evidence="5 8" id="KW-0408">Iron</keyword>
<evidence type="ECO:0000313" key="9">
    <source>
        <dbReference type="EMBL" id="GGE21605.1"/>
    </source>
</evidence>
<comment type="similarity">
    <text evidence="1 8">Belongs to the cytochrome P450 family.</text>
</comment>
<dbReference type="FunFam" id="1.10.630.10:FF:000018">
    <property type="entry name" value="Cytochrome P450 monooxygenase"/>
    <property type="match status" value="1"/>
</dbReference>
<reference evidence="9" key="2">
    <citation type="submission" date="2020-09" db="EMBL/GenBank/DDBJ databases">
        <authorList>
            <person name="Sun Q."/>
            <person name="Zhou Y."/>
        </authorList>
    </citation>
    <scope>NUCLEOTIDE SEQUENCE</scope>
    <source>
        <strain evidence="9">CGMCC 1.15519</strain>
    </source>
</reference>
<dbReference type="Proteomes" id="UP000635071">
    <property type="component" value="Unassembled WGS sequence"/>
</dbReference>
<evidence type="ECO:0000256" key="1">
    <source>
        <dbReference type="ARBA" id="ARBA00010617"/>
    </source>
</evidence>
<evidence type="ECO:0000256" key="7">
    <source>
        <dbReference type="ARBA" id="ARBA00043906"/>
    </source>
</evidence>
<dbReference type="Pfam" id="PF00067">
    <property type="entry name" value="p450"/>
    <property type="match status" value="1"/>
</dbReference>
<dbReference type="SUPFAM" id="SSF48264">
    <property type="entry name" value="Cytochrome P450"/>
    <property type="match status" value="1"/>
</dbReference>
<dbReference type="InterPro" id="IPR017972">
    <property type="entry name" value="Cyt_P450_CS"/>
</dbReference>
<dbReference type="InterPro" id="IPR036396">
    <property type="entry name" value="Cyt_P450_sf"/>
</dbReference>
<dbReference type="GO" id="GO:0005506">
    <property type="term" value="F:iron ion binding"/>
    <property type="evidence" value="ECO:0007669"/>
    <property type="project" value="InterPro"/>
</dbReference>
<evidence type="ECO:0000313" key="10">
    <source>
        <dbReference type="Proteomes" id="UP000635071"/>
    </source>
</evidence>
<dbReference type="InterPro" id="IPR001128">
    <property type="entry name" value="Cyt_P450"/>
</dbReference>
<gene>
    <name evidence="9" type="ORF">GCM10011529_30330</name>
</gene>
<keyword evidence="3 8" id="KW-0479">Metal-binding</keyword>
<keyword evidence="2 8" id="KW-0349">Heme</keyword>